<dbReference type="KEGG" id="hch:HCH_01185"/>
<dbReference type="InterPro" id="IPR036866">
    <property type="entry name" value="RibonucZ/Hydroxyglut_hydro"/>
</dbReference>
<reference evidence="2 3" key="1">
    <citation type="journal article" date="2005" name="Nucleic Acids Res.">
        <title>Genomic blueprint of Hahella chejuensis, a marine microbe producing an algicidal agent.</title>
        <authorList>
            <person name="Jeong H."/>
            <person name="Yim J.H."/>
            <person name="Lee C."/>
            <person name="Choi S.-H."/>
            <person name="Park Y.K."/>
            <person name="Yoon S.H."/>
            <person name="Hur C.-G."/>
            <person name="Kang H.-Y."/>
            <person name="Kim D."/>
            <person name="Lee H.H."/>
            <person name="Park K.H."/>
            <person name="Park S.-H."/>
            <person name="Park H.-S."/>
            <person name="Lee H.K."/>
            <person name="Oh T.K."/>
            <person name="Kim J.F."/>
        </authorList>
    </citation>
    <scope>NUCLEOTIDE SEQUENCE [LARGE SCALE GENOMIC DNA]</scope>
    <source>
        <strain evidence="2 3">KCTC 2396</strain>
    </source>
</reference>
<evidence type="ECO:0000313" key="2">
    <source>
        <dbReference type="EMBL" id="ABC28060.1"/>
    </source>
</evidence>
<dbReference type="SUPFAM" id="SSF56281">
    <property type="entry name" value="Metallo-hydrolase/oxidoreductase"/>
    <property type="match status" value="1"/>
</dbReference>
<dbReference type="HOGENOM" id="CLU_054962_2_0_6"/>
<dbReference type="PANTHER" id="PTHR42951">
    <property type="entry name" value="METALLO-BETA-LACTAMASE DOMAIN-CONTAINING"/>
    <property type="match status" value="1"/>
</dbReference>
<protein>
    <submittedName>
        <fullName evidence="2">Zn-dependent Hydrolase, including glyoxylases</fullName>
    </submittedName>
</protein>
<name>Q2SMR4_HAHCH</name>
<dbReference type="STRING" id="349521.HCH_01185"/>
<sequence length="288" mass="31559">MFRKLVLAASVAVSFTAAVEAKEPLQLKVYNADGNSFNVTSTVISGETEAVVVDAGFTRADAYRIAANVLDTGKTLKTILVSNADPDYYFGVEVLKEIFPEADVVAPPAVLEHIKAKLPFKVEFWGPKMGANAPRNPVVPAALKGNFITVDGEKLEVRGMQGELAHRPYVWVPSLRAIVGNVGVLADMHVWMADTQKQSERDAWVAQLDEMKALHPAIVVPGHMLPDSDMDVSAIDFTRTYLKRFEEEAKDAKNADALMQAMEQAYPKLETGIALEISAKVEKGEMKW</sequence>
<accession>Q2SMR4</accession>
<dbReference type="Gene3D" id="3.60.15.10">
    <property type="entry name" value="Ribonuclease Z/Hydroxyacylglutathione hydrolase-like"/>
    <property type="match status" value="1"/>
</dbReference>
<keyword evidence="2" id="KW-0378">Hydrolase</keyword>
<dbReference type="AlphaFoldDB" id="Q2SMR4"/>
<dbReference type="InterPro" id="IPR001279">
    <property type="entry name" value="Metallo-B-lactamas"/>
</dbReference>
<dbReference type="InterPro" id="IPR050855">
    <property type="entry name" value="NDM-1-like"/>
</dbReference>
<dbReference type="eggNOG" id="COG0491">
    <property type="taxonomic scope" value="Bacteria"/>
</dbReference>
<dbReference type="Pfam" id="PF00753">
    <property type="entry name" value="Lactamase_B"/>
    <property type="match status" value="1"/>
</dbReference>
<organism evidence="2 3">
    <name type="scientific">Hahella chejuensis (strain KCTC 2396)</name>
    <dbReference type="NCBI Taxonomy" id="349521"/>
    <lineage>
        <taxon>Bacteria</taxon>
        <taxon>Pseudomonadati</taxon>
        <taxon>Pseudomonadota</taxon>
        <taxon>Gammaproteobacteria</taxon>
        <taxon>Oceanospirillales</taxon>
        <taxon>Hahellaceae</taxon>
        <taxon>Hahella</taxon>
    </lineage>
</organism>
<dbReference type="RefSeq" id="WP_011395133.1">
    <property type="nucleotide sequence ID" value="NC_007645.1"/>
</dbReference>
<dbReference type="EMBL" id="CP000155">
    <property type="protein sequence ID" value="ABC28060.1"/>
    <property type="molecule type" value="Genomic_DNA"/>
</dbReference>
<feature type="domain" description="Metallo-beta-lactamase" evidence="1">
    <location>
        <begin position="38"/>
        <end position="223"/>
    </location>
</feature>
<gene>
    <name evidence="2" type="ordered locus">HCH_01185</name>
</gene>
<dbReference type="SMART" id="SM00849">
    <property type="entry name" value="Lactamase_B"/>
    <property type="match status" value="1"/>
</dbReference>
<evidence type="ECO:0000313" key="3">
    <source>
        <dbReference type="Proteomes" id="UP000000238"/>
    </source>
</evidence>
<keyword evidence="3" id="KW-1185">Reference proteome</keyword>
<evidence type="ECO:0000259" key="1">
    <source>
        <dbReference type="SMART" id="SM00849"/>
    </source>
</evidence>
<dbReference type="PANTHER" id="PTHR42951:SF14">
    <property type="entry name" value="METALLO-BETA-LACTAMASE SUPERFAMILY PROTEIN"/>
    <property type="match status" value="1"/>
</dbReference>
<dbReference type="OrthoDB" id="8441428at2"/>
<dbReference type="CDD" id="cd07739">
    <property type="entry name" value="metallo-hydrolase-like_MBL-fold"/>
    <property type="match status" value="1"/>
</dbReference>
<dbReference type="Proteomes" id="UP000000238">
    <property type="component" value="Chromosome"/>
</dbReference>
<proteinExistence type="predicted"/>
<dbReference type="GO" id="GO:0016787">
    <property type="term" value="F:hydrolase activity"/>
    <property type="evidence" value="ECO:0007669"/>
    <property type="project" value="UniProtKB-KW"/>
</dbReference>